<dbReference type="Proteomes" id="UP000198287">
    <property type="component" value="Unassembled WGS sequence"/>
</dbReference>
<dbReference type="PANTHER" id="PTHR33053:SF24">
    <property type="entry name" value="TRANSPOSASE DOMAIN-CONTAINING PROTEIN"/>
    <property type="match status" value="1"/>
</dbReference>
<evidence type="ECO:0000313" key="2">
    <source>
        <dbReference type="EMBL" id="OXA49823.1"/>
    </source>
</evidence>
<dbReference type="OMA" id="TELPRWK"/>
<dbReference type="STRING" id="158441.A0A226DX33"/>
<keyword evidence="1" id="KW-0472">Membrane</keyword>
<dbReference type="PANTHER" id="PTHR33053">
    <property type="entry name" value="PROTEIN, PUTATIVE-RELATED"/>
    <property type="match status" value="1"/>
</dbReference>
<keyword evidence="1" id="KW-0812">Transmembrane</keyword>
<dbReference type="AlphaFoldDB" id="A0A226DX33"/>
<keyword evidence="1" id="KW-1133">Transmembrane helix</keyword>
<proteinExistence type="predicted"/>
<comment type="caution">
    <text evidence="2">The sequence shown here is derived from an EMBL/GenBank/DDBJ whole genome shotgun (WGS) entry which is preliminary data.</text>
</comment>
<organism evidence="2 3">
    <name type="scientific">Folsomia candida</name>
    <name type="common">Springtail</name>
    <dbReference type="NCBI Taxonomy" id="158441"/>
    <lineage>
        <taxon>Eukaryota</taxon>
        <taxon>Metazoa</taxon>
        <taxon>Ecdysozoa</taxon>
        <taxon>Arthropoda</taxon>
        <taxon>Hexapoda</taxon>
        <taxon>Collembola</taxon>
        <taxon>Entomobryomorpha</taxon>
        <taxon>Isotomoidea</taxon>
        <taxon>Isotomidae</taxon>
        <taxon>Proisotominae</taxon>
        <taxon>Folsomia</taxon>
    </lineage>
</organism>
<reference evidence="2 3" key="1">
    <citation type="submission" date="2015-12" db="EMBL/GenBank/DDBJ databases">
        <title>The genome of Folsomia candida.</title>
        <authorList>
            <person name="Faddeeva A."/>
            <person name="Derks M.F."/>
            <person name="Anvar Y."/>
            <person name="Smit S."/>
            <person name="Van Straalen N."/>
            <person name="Roelofs D."/>
        </authorList>
    </citation>
    <scope>NUCLEOTIDE SEQUENCE [LARGE SCALE GENOMIC DNA]</scope>
    <source>
        <strain evidence="2 3">VU population</strain>
        <tissue evidence="2">Whole body</tissue>
    </source>
</reference>
<accession>A0A226DX33</accession>
<name>A0A226DX33_FOLCA</name>
<feature type="transmembrane region" description="Helical" evidence="1">
    <location>
        <begin position="185"/>
        <end position="208"/>
    </location>
</feature>
<keyword evidence="3" id="KW-1185">Reference proteome</keyword>
<protein>
    <submittedName>
        <fullName evidence="2">Uncharacterized protein</fullName>
    </submittedName>
</protein>
<evidence type="ECO:0000256" key="1">
    <source>
        <dbReference type="SAM" id="Phobius"/>
    </source>
</evidence>
<dbReference type="EMBL" id="LNIX01000010">
    <property type="protein sequence ID" value="OXA49823.1"/>
    <property type="molecule type" value="Genomic_DNA"/>
</dbReference>
<evidence type="ECO:0000313" key="3">
    <source>
        <dbReference type="Proteomes" id="UP000198287"/>
    </source>
</evidence>
<sequence>MRKVVIGTRRLQQIARRETNLLFVDQVVNNFGENVQPPTRLIINNAVENSYDFNSELYDCDSLPDALNNYSDSEEEDVDFEESRSFDLISKLKDGSLAFCVNQKQFTSLLKILKQHPCFEKIPSASGAILRTSQEIFPVVVPPGEFLYFGVRREIDALDNNLDHTLELQVNIDGLPIFKSSSLQFWPILGFFVNVSVYPFVIGLYSGIKKPSDVNIFLEPFVREFNQLREECTAGGNPRIKIHSFICDAPAKSCIKCCKGHTGYFGCDKCQDEGVYKNNRMTFSSNKSQLRTDASFRAKTNFEHHTGTTILEEIPDLNLVDQFPCECMHLLALGVVKKLLHVWIDDKPGAHKLSGVQIKRLSDSLILKSSEVVREFSRKPRSLTELPRWKATEFRQFLLICWSSCA</sequence>
<gene>
    <name evidence="2" type="ORF">Fcan01_15862</name>
</gene>